<dbReference type="AlphaFoldDB" id="A0A5S4GJU4"/>
<feature type="repeat" description="TPR" evidence="3">
    <location>
        <begin position="377"/>
        <end position="410"/>
    </location>
</feature>
<feature type="region of interest" description="Disordered" evidence="4">
    <location>
        <begin position="548"/>
        <end position="585"/>
    </location>
</feature>
<dbReference type="PROSITE" id="PS50005">
    <property type="entry name" value="TPR"/>
    <property type="match status" value="5"/>
</dbReference>
<dbReference type="Pfam" id="PF13414">
    <property type="entry name" value="TPR_11"/>
    <property type="match status" value="1"/>
</dbReference>
<sequence>MILDADRRIGGPYTFAAGLLGHLVPVALERWPGLVAAYDIEIRAAAPALRDLVPARRRSLADELPRAQRILVPGARRTLRIANGLAEFVRDHLLRAGPLTLSVHNLGEADHTDAELVTVLRRRLAPELLRIEEGPSAPGAGPLPADFDRFRDEGFHHAMAESGLEALRGLTYEDDPAGWEHLLQRVAGALEAVEREDEARELYDRARRESTDPKRRATAAYATAMILVRHHDPARRDPEQALAWVNEAITITSLLPDRRERAFHLGFDLNGKALVEVRRDRRAAAAELVRQAIDLAETDLADEHPIHRLVLYANRGQLLAMAGRHEAALADYTRAIEADPGYPDYYLDRGNLLHKLGRLAEALADYESVMRLSPPFPEAYYNRAELRFVSGDHEGARADLDHTLDLDPSFTPAYVNRSGLHAAAGDYARARQDVEQGLRLAPRDPHLLCVLGQIELAESRYPEARMAFDTALELDPELVAAWASRAELAFERGDRSAALTDLTHALKLEETAELLFNRSVVYRAAGLPEQARQDLVRAAELAPGDEDVGRALAELREVRPPASRTDDEGASRSGPPEESLPRGPR</sequence>
<dbReference type="InterPro" id="IPR011990">
    <property type="entry name" value="TPR-like_helical_dom_sf"/>
</dbReference>
<dbReference type="PANTHER" id="PTHR44858:SF1">
    <property type="entry name" value="UDP-N-ACETYLGLUCOSAMINE--PEPTIDE N-ACETYLGLUCOSAMINYLTRANSFERASE SPINDLY-RELATED"/>
    <property type="match status" value="1"/>
</dbReference>
<keyword evidence="2 3" id="KW-0802">TPR repeat</keyword>
<feature type="repeat" description="TPR" evidence="3">
    <location>
        <begin position="411"/>
        <end position="444"/>
    </location>
</feature>
<feature type="repeat" description="TPR" evidence="3">
    <location>
        <begin position="309"/>
        <end position="342"/>
    </location>
</feature>
<dbReference type="Proteomes" id="UP000306628">
    <property type="component" value="Unassembled WGS sequence"/>
</dbReference>
<feature type="repeat" description="TPR" evidence="3">
    <location>
        <begin position="445"/>
        <end position="478"/>
    </location>
</feature>
<evidence type="ECO:0000313" key="5">
    <source>
        <dbReference type="EMBL" id="TMR33218.1"/>
    </source>
</evidence>
<reference evidence="5 6" key="1">
    <citation type="submission" date="2019-05" db="EMBL/GenBank/DDBJ databases">
        <title>Draft genome sequence of Nonomuraea zeae DSM 100528.</title>
        <authorList>
            <person name="Saricaoglu S."/>
            <person name="Isik K."/>
        </authorList>
    </citation>
    <scope>NUCLEOTIDE SEQUENCE [LARGE SCALE GENOMIC DNA]</scope>
    <source>
        <strain evidence="5 6">DSM 100528</strain>
    </source>
</reference>
<evidence type="ECO:0000256" key="2">
    <source>
        <dbReference type="ARBA" id="ARBA00022803"/>
    </source>
</evidence>
<gene>
    <name evidence="5" type="ORF">ETD85_20520</name>
</gene>
<feature type="repeat" description="TPR" evidence="3">
    <location>
        <begin position="343"/>
        <end position="376"/>
    </location>
</feature>
<dbReference type="Pfam" id="PF13432">
    <property type="entry name" value="TPR_16"/>
    <property type="match status" value="2"/>
</dbReference>
<dbReference type="SMART" id="SM00028">
    <property type="entry name" value="TPR"/>
    <property type="match status" value="8"/>
</dbReference>
<organism evidence="5 6">
    <name type="scientific">Nonomuraea zeae</name>
    <dbReference type="NCBI Taxonomy" id="1642303"/>
    <lineage>
        <taxon>Bacteria</taxon>
        <taxon>Bacillati</taxon>
        <taxon>Actinomycetota</taxon>
        <taxon>Actinomycetes</taxon>
        <taxon>Streptosporangiales</taxon>
        <taxon>Streptosporangiaceae</taxon>
        <taxon>Nonomuraea</taxon>
    </lineage>
</organism>
<evidence type="ECO:0000256" key="4">
    <source>
        <dbReference type="SAM" id="MobiDB-lite"/>
    </source>
</evidence>
<dbReference type="InterPro" id="IPR050498">
    <property type="entry name" value="Ycf3"/>
</dbReference>
<proteinExistence type="predicted"/>
<evidence type="ECO:0000256" key="3">
    <source>
        <dbReference type="PROSITE-ProRule" id="PRU00339"/>
    </source>
</evidence>
<keyword evidence="1" id="KW-0677">Repeat</keyword>
<comment type="caution">
    <text evidence="5">The sequence shown here is derived from an EMBL/GenBank/DDBJ whole genome shotgun (WGS) entry which is preliminary data.</text>
</comment>
<dbReference type="Gene3D" id="1.25.40.10">
    <property type="entry name" value="Tetratricopeptide repeat domain"/>
    <property type="match status" value="3"/>
</dbReference>
<feature type="compositionally biased region" description="Basic and acidic residues" evidence="4">
    <location>
        <begin position="548"/>
        <end position="570"/>
    </location>
</feature>
<evidence type="ECO:0000313" key="6">
    <source>
        <dbReference type="Proteomes" id="UP000306628"/>
    </source>
</evidence>
<dbReference type="PANTHER" id="PTHR44858">
    <property type="entry name" value="TETRATRICOPEPTIDE REPEAT PROTEIN 6"/>
    <property type="match status" value="1"/>
</dbReference>
<protein>
    <submittedName>
        <fullName evidence="5">Tetratricopeptide repeat protein</fullName>
    </submittedName>
</protein>
<name>A0A5S4GJU4_9ACTN</name>
<evidence type="ECO:0000256" key="1">
    <source>
        <dbReference type="ARBA" id="ARBA00022737"/>
    </source>
</evidence>
<keyword evidence="6" id="KW-1185">Reference proteome</keyword>
<dbReference type="OrthoDB" id="9814944at2"/>
<accession>A0A5S4GJU4</accession>
<dbReference type="InterPro" id="IPR019734">
    <property type="entry name" value="TPR_rpt"/>
</dbReference>
<dbReference type="EMBL" id="VCKX01000059">
    <property type="protein sequence ID" value="TMR33218.1"/>
    <property type="molecule type" value="Genomic_DNA"/>
</dbReference>
<dbReference type="SUPFAM" id="SSF48452">
    <property type="entry name" value="TPR-like"/>
    <property type="match status" value="1"/>
</dbReference>